<dbReference type="Proteomes" id="UP000663848">
    <property type="component" value="Unassembled WGS sequence"/>
</dbReference>
<dbReference type="CDD" id="cd01650">
    <property type="entry name" value="RT_nLTR_like"/>
    <property type="match status" value="1"/>
</dbReference>
<feature type="region of interest" description="Disordered" evidence="1">
    <location>
        <begin position="88"/>
        <end position="128"/>
    </location>
</feature>
<dbReference type="PANTHER" id="PTHR36688">
    <property type="entry name" value="ENDO/EXONUCLEASE/PHOSPHATASE DOMAIN-CONTAINING PROTEIN"/>
    <property type="match status" value="1"/>
</dbReference>
<dbReference type="Pfam" id="PF00078">
    <property type="entry name" value="RVT_1"/>
    <property type="match status" value="1"/>
</dbReference>
<name>A0A820XVI1_9BILA</name>
<dbReference type="GO" id="GO:0003824">
    <property type="term" value="F:catalytic activity"/>
    <property type="evidence" value="ECO:0007669"/>
    <property type="project" value="InterPro"/>
</dbReference>
<comment type="caution">
    <text evidence="3">The sequence shown here is derived from an EMBL/GenBank/DDBJ whole genome shotgun (WGS) entry which is preliminary data.</text>
</comment>
<dbReference type="InterPro" id="IPR005135">
    <property type="entry name" value="Endo/exonuclease/phosphatase"/>
</dbReference>
<dbReference type="PANTHER" id="PTHR36688:SF1">
    <property type="entry name" value="ENDONUCLEASE_EXONUCLEASE_PHOSPHATASE DOMAIN-CONTAINING PROTEIN"/>
    <property type="match status" value="1"/>
</dbReference>
<evidence type="ECO:0000259" key="2">
    <source>
        <dbReference type="PROSITE" id="PS50878"/>
    </source>
</evidence>
<sequence>MIPNSIPPPDLTSFFNRFSNEELHQIGLALIQQSQHSIQMQQQVHHPASLQQSPRRLPHTIRPSLETISSIPPLMNHQPNCSEVRPLMEQQTTPVTSTPRRPASDSFDNSDGNRQRMKKRPRINDLPRRNEQVEQHHLPTLIPPHHHQHSFNMNILKRAVSSNLPCFFIIFNASVEPKQIPSSIQVAIMLKKLFADNQIPIKELSMCVQAGERRFKIAVGDKASFLTLFNWTWPEEIDNKKAEIIKPHSLPDCYALVVRYVPLDINQDTARQEILKTIPAAVGFSSIHYHHRQRPSYDIRFTVRSLEQYQTALELGRLSIGQHYLPLTTFLTGYRLTYCTACWKIGHMRDKCQSLVSCRKCLAPFTNGVKHSCQDIFNCAQCGGNHYSLDSICPVVKQYKEELKLAVDKALTSGAIKRSIPGEVSRPFQQHANDFPLLNQAKVNSHPAWTTSGNQFLHSPLKKEMSDLVVTIKALSEAMIRTEKSFNDLNNRIELQHKSTLLHCNSTCAIIDTVQIMSSWVQDSVLTKWENNPCPLSNQFIPLNVLTYNVQGWGTRALEVMNLIFKVDSPVCVFTEVGELRNSFKVPHFTSFYQKGTNHSGGVMITIGKHLRATRIDTDIENTVIVDIHGLSEQVRIIGIYWPQGQRRNLKDLSPFLVKGTILTGDFNATSDEWGSQSTDRRGNTLKKWIEENELTFVPTNSHSSKRSDRHIDLTFTNLNRVENETVFYGSSDHWPTVLRCLSIGFVSNGFFPNIDWTIYQTILVLLEDFWINEQKKETIDHWYQFYVRFLAALKCRLTRWKEREKYRPSLPAYIVERLREVRQVRNKYYRERKIAGMGNDDLRVLLRNMSREVQNEIYKYRSARWSSFLSTIQGAHDKQESSFWTHLSKIYKPKTLPFSKLSVGTSIISDEQEITKELYNYFKDLAKAPEINPLNPHDIQIESEFRELQNLLNASKEAGLEATSITEVTKIIKKMKGKKSSGIDQVSNFIIKLLPPTYIESLVNCFNFWLKEGRYPGFWNSSKIITLNKLKVGIPRCNQTRPISLLATHSKIFEKVLLDRIRTWAEGNHLVPREQSGFRTNCLLQTRVLSIFQEVQNNLAANVPTLAIYVDYEKAFDLVWHSGLLVKLYRLGIPTSLLKMIYSWLSNRTAYIYYGQSKSDVFQVQVGLPQGSSLSPFIFVVYHSDLVACLGAHSSHIFADDLSVLIRAPIQKSFLSLVKYLEVEGSKVCDRIAEYSIRWKQPINIGKTVAQLFYSQIRKPAVDIYMLGQKIDIVNTFKYLGFTWTSKLSLRPTVNKSLENIQRSLGKLKWLRSGKILTKETLRRCFFAYVFPHFAWIFPFFPFLPTTHQEALRRKYRVAIRLIHRAPFVRAKDLLSLTQEDPLDTYVKRYIAKRFKKISSSDLGSSLFLEDVFLWDNFHKQAKDGVGHLFMLKRVKRLKLKHRSLLLDWLHFNEQIDH</sequence>
<dbReference type="EMBL" id="CAJOBR010000673">
    <property type="protein sequence ID" value="CAF4535180.1"/>
    <property type="molecule type" value="Genomic_DNA"/>
</dbReference>
<accession>A0A820XVI1</accession>
<dbReference type="InterPro" id="IPR036691">
    <property type="entry name" value="Endo/exonu/phosph_ase_sf"/>
</dbReference>
<feature type="domain" description="Reverse transcriptase" evidence="2">
    <location>
        <begin position="1009"/>
        <end position="1285"/>
    </location>
</feature>
<dbReference type="InterPro" id="IPR052560">
    <property type="entry name" value="RdDP_mobile_element"/>
</dbReference>
<dbReference type="Gene3D" id="3.60.10.10">
    <property type="entry name" value="Endonuclease/exonuclease/phosphatase"/>
    <property type="match status" value="1"/>
</dbReference>
<proteinExistence type="predicted"/>
<reference evidence="3" key="1">
    <citation type="submission" date="2021-02" db="EMBL/GenBank/DDBJ databases">
        <authorList>
            <person name="Nowell W R."/>
        </authorList>
    </citation>
    <scope>NUCLEOTIDE SEQUENCE</scope>
</reference>
<dbReference type="SUPFAM" id="SSF56672">
    <property type="entry name" value="DNA/RNA polymerases"/>
    <property type="match status" value="1"/>
</dbReference>
<dbReference type="Pfam" id="PF14529">
    <property type="entry name" value="Exo_endo_phos_2"/>
    <property type="match status" value="1"/>
</dbReference>
<dbReference type="SUPFAM" id="SSF56219">
    <property type="entry name" value="DNase I-like"/>
    <property type="match status" value="1"/>
</dbReference>
<dbReference type="InterPro" id="IPR043502">
    <property type="entry name" value="DNA/RNA_pol_sf"/>
</dbReference>
<gene>
    <name evidence="3" type="ORF">QYT958_LOCUS7190</name>
</gene>
<dbReference type="PROSITE" id="PS50878">
    <property type="entry name" value="RT_POL"/>
    <property type="match status" value="1"/>
</dbReference>
<evidence type="ECO:0000313" key="4">
    <source>
        <dbReference type="Proteomes" id="UP000663848"/>
    </source>
</evidence>
<evidence type="ECO:0000256" key="1">
    <source>
        <dbReference type="SAM" id="MobiDB-lite"/>
    </source>
</evidence>
<dbReference type="InterPro" id="IPR000477">
    <property type="entry name" value="RT_dom"/>
</dbReference>
<evidence type="ECO:0000313" key="3">
    <source>
        <dbReference type="EMBL" id="CAF4535180.1"/>
    </source>
</evidence>
<organism evidence="3 4">
    <name type="scientific">Rotaria socialis</name>
    <dbReference type="NCBI Taxonomy" id="392032"/>
    <lineage>
        <taxon>Eukaryota</taxon>
        <taxon>Metazoa</taxon>
        <taxon>Spiralia</taxon>
        <taxon>Gnathifera</taxon>
        <taxon>Rotifera</taxon>
        <taxon>Eurotatoria</taxon>
        <taxon>Bdelloidea</taxon>
        <taxon>Philodinida</taxon>
        <taxon>Philodinidae</taxon>
        <taxon>Rotaria</taxon>
    </lineage>
</organism>
<feature type="compositionally biased region" description="Polar residues" evidence="1">
    <location>
        <begin position="89"/>
        <end position="99"/>
    </location>
</feature>
<protein>
    <recommendedName>
        <fullName evidence="2">Reverse transcriptase domain-containing protein</fullName>
    </recommendedName>
</protein>